<feature type="transmembrane region" description="Helical" evidence="1">
    <location>
        <begin position="272"/>
        <end position="292"/>
    </location>
</feature>
<dbReference type="Proteomes" id="UP000250197">
    <property type="component" value="Chromosome"/>
</dbReference>
<dbReference type="EMBL" id="CP021252">
    <property type="protein sequence ID" value="ART22274.1"/>
    <property type="molecule type" value="Genomic_DNA"/>
</dbReference>
<name>A0A2Z2J602_CORST</name>
<accession>A0A2Z2J602</accession>
<protein>
    <submittedName>
        <fullName evidence="2">Uncharacterized protein</fullName>
    </submittedName>
</protein>
<dbReference type="KEGG" id="cstr:CBE89_12865"/>
<reference evidence="2 3" key="1">
    <citation type="submission" date="2017-05" db="EMBL/GenBank/DDBJ databases">
        <title>Complete genome sequence of Corynebacterium striatum KC-Na-1 isolated from Neophocaena asiaeorientalis in Korea.</title>
        <authorList>
            <person name="Kim J.H."/>
            <person name="Lee K."/>
        </authorList>
    </citation>
    <scope>NUCLEOTIDE SEQUENCE [LARGE SCALE GENOMIC DNA]</scope>
    <source>
        <strain evidence="2 3">KC-Na-01</strain>
    </source>
</reference>
<evidence type="ECO:0000256" key="1">
    <source>
        <dbReference type="SAM" id="Phobius"/>
    </source>
</evidence>
<dbReference type="RefSeq" id="WP_086892253.1">
    <property type="nucleotide sequence ID" value="NZ_CP021252.1"/>
</dbReference>
<organism evidence="2 3">
    <name type="scientific">Corynebacterium striatum</name>
    <dbReference type="NCBI Taxonomy" id="43770"/>
    <lineage>
        <taxon>Bacteria</taxon>
        <taxon>Bacillati</taxon>
        <taxon>Actinomycetota</taxon>
        <taxon>Actinomycetes</taxon>
        <taxon>Mycobacteriales</taxon>
        <taxon>Corynebacteriaceae</taxon>
        <taxon>Corynebacterium</taxon>
    </lineage>
</organism>
<dbReference type="AlphaFoldDB" id="A0A2Z2J602"/>
<keyword evidence="1" id="KW-0812">Transmembrane</keyword>
<gene>
    <name evidence="2" type="ORF">CBE89_12865</name>
</gene>
<proteinExistence type="predicted"/>
<sequence>MTSPLYPIPHLGLGAVQSLPVLGATTVPSNPEKQLVSLTRLTNGGWDVMSSEKKLGSIAAHDAAEYPEIELLFDADLTPAVTFLHGAQPAILLPRPGLCLPANNPPSSPWAILDYAPAISVHDIPNDVDIPRYGRIHLLVTLRTAESDPHRISAYLGPQFIATLDDAPAYLSAIITENAADGLTTLAHAYHYPRQDGRVLNIYAANAVSQESREGTGQELLLAERTATTSVAVETFETTSFKAITDTDLSRIDRLPSTKGNTPPKPDSPKPWLIIAILTIVILILLTVYIAAR</sequence>
<keyword evidence="1" id="KW-0472">Membrane</keyword>
<evidence type="ECO:0000313" key="3">
    <source>
        <dbReference type="Proteomes" id="UP000250197"/>
    </source>
</evidence>
<keyword evidence="1" id="KW-1133">Transmembrane helix</keyword>
<evidence type="ECO:0000313" key="2">
    <source>
        <dbReference type="EMBL" id="ART22274.1"/>
    </source>
</evidence>